<evidence type="ECO:0000313" key="2">
    <source>
        <dbReference type="Proteomes" id="UP000186922"/>
    </source>
</evidence>
<feature type="non-terminal residue" evidence="1">
    <location>
        <position position="1"/>
    </location>
</feature>
<gene>
    <name evidence="1" type="primary">RvY_19078-1</name>
    <name evidence="1" type="synonym">RvY_19078.1</name>
    <name evidence="1" type="ORF">RvY_19078</name>
</gene>
<name>A0A1D1W860_RAMVA</name>
<proteinExistence type="predicted"/>
<protein>
    <submittedName>
        <fullName evidence="1">Uncharacterized protein</fullName>
    </submittedName>
</protein>
<keyword evidence="2" id="KW-1185">Reference proteome</keyword>
<reference evidence="1 2" key="1">
    <citation type="journal article" date="2016" name="Nat. Commun.">
        <title>Extremotolerant tardigrade genome and improved radiotolerance of human cultured cells by tardigrade-unique protein.</title>
        <authorList>
            <person name="Hashimoto T."/>
            <person name="Horikawa D.D."/>
            <person name="Saito Y."/>
            <person name="Kuwahara H."/>
            <person name="Kozuka-Hata H."/>
            <person name="Shin-I T."/>
            <person name="Minakuchi Y."/>
            <person name="Ohishi K."/>
            <person name="Motoyama A."/>
            <person name="Aizu T."/>
            <person name="Enomoto A."/>
            <person name="Kondo K."/>
            <person name="Tanaka S."/>
            <person name="Hara Y."/>
            <person name="Koshikawa S."/>
            <person name="Sagara H."/>
            <person name="Miura T."/>
            <person name="Yokobori S."/>
            <person name="Miyagawa K."/>
            <person name="Suzuki Y."/>
            <person name="Kubo T."/>
            <person name="Oyama M."/>
            <person name="Kohara Y."/>
            <person name="Fujiyama A."/>
            <person name="Arakawa K."/>
            <person name="Katayama T."/>
            <person name="Toyoda A."/>
            <person name="Kunieda T."/>
        </authorList>
    </citation>
    <scope>NUCLEOTIDE SEQUENCE [LARGE SCALE GENOMIC DNA]</scope>
    <source>
        <strain evidence="1 2">YOKOZUNA-1</strain>
    </source>
</reference>
<organism evidence="1 2">
    <name type="scientific">Ramazzottius varieornatus</name>
    <name type="common">Water bear</name>
    <name type="synonym">Tardigrade</name>
    <dbReference type="NCBI Taxonomy" id="947166"/>
    <lineage>
        <taxon>Eukaryota</taxon>
        <taxon>Metazoa</taxon>
        <taxon>Ecdysozoa</taxon>
        <taxon>Tardigrada</taxon>
        <taxon>Eutardigrada</taxon>
        <taxon>Parachela</taxon>
        <taxon>Hypsibioidea</taxon>
        <taxon>Ramazzottiidae</taxon>
        <taxon>Ramazzottius</taxon>
    </lineage>
</organism>
<dbReference type="EMBL" id="BDGG01000023">
    <property type="protein sequence ID" value="GAV09571.1"/>
    <property type="molecule type" value="Genomic_DNA"/>
</dbReference>
<dbReference type="AlphaFoldDB" id="A0A1D1W860"/>
<dbReference type="Proteomes" id="UP000186922">
    <property type="component" value="Unassembled WGS sequence"/>
</dbReference>
<accession>A0A1D1W860</accession>
<sequence>SAFRQRLSRMNVLMKFSRRNILHTQFHSRSLHLTNFSTAIPPFMIFSSELANGTDAAQRNRWKADAPSRHFLLGITPRLCTTSSLAVSTSPIDAIRPPQHAQIKIIHVRLSGIVSLKKD</sequence>
<comment type="caution">
    <text evidence="1">The sequence shown here is derived from an EMBL/GenBank/DDBJ whole genome shotgun (WGS) entry which is preliminary data.</text>
</comment>
<evidence type="ECO:0000313" key="1">
    <source>
        <dbReference type="EMBL" id="GAV09571.1"/>
    </source>
</evidence>